<keyword evidence="1" id="KW-1133">Transmembrane helix</keyword>
<protein>
    <submittedName>
        <fullName evidence="2">Uncharacterized protein</fullName>
    </submittedName>
</protein>
<dbReference type="Pfam" id="PF11915">
    <property type="entry name" value="DUF3433"/>
    <property type="match status" value="1"/>
</dbReference>
<reference evidence="2 3" key="1">
    <citation type="journal article" date="2024" name="IMA Fungus">
        <title>IMA Genome - F19 : A genome assembly and annotation guide to empower mycologists, including annotated draft genome sequences of Ceratocystis pirilliformis, Diaporthe australafricana, Fusarium ophioides, Paecilomyces lecythidis, and Sporothrix stenoceras.</title>
        <authorList>
            <person name="Aylward J."/>
            <person name="Wilson A.M."/>
            <person name="Visagie C.M."/>
            <person name="Spraker J."/>
            <person name="Barnes I."/>
            <person name="Buitendag C."/>
            <person name="Ceriani C."/>
            <person name="Del Mar Angel L."/>
            <person name="du Plessis D."/>
            <person name="Fuchs T."/>
            <person name="Gasser K."/>
            <person name="Kramer D."/>
            <person name="Li W."/>
            <person name="Munsamy K."/>
            <person name="Piso A."/>
            <person name="Price J.L."/>
            <person name="Sonnekus B."/>
            <person name="Thomas C."/>
            <person name="van der Nest A."/>
            <person name="van Dijk A."/>
            <person name="van Heerden A."/>
            <person name="van Vuuren N."/>
            <person name="Yilmaz N."/>
            <person name="Duong T.A."/>
            <person name="van der Merwe N.A."/>
            <person name="Wingfield M.J."/>
            <person name="Wingfield B.D."/>
        </authorList>
    </citation>
    <scope>NUCLEOTIDE SEQUENCE [LARGE SCALE GENOMIC DNA]</scope>
    <source>
        <strain evidence="2 3">CMW 18300</strain>
    </source>
</reference>
<feature type="transmembrane region" description="Helical" evidence="1">
    <location>
        <begin position="415"/>
        <end position="437"/>
    </location>
</feature>
<comment type="caution">
    <text evidence="2">The sequence shown here is derived from an EMBL/GenBank/DDBJ whole genome shotgun (WGS) entry which is preliminary data.</text>
</comment>
<accession>A0ABR3WFS8</accession>
<feature type="transmembrane region" description="Helical" evidence="1">
    <location>
        <begin position="36"/>
        <end position="56"/>
    </location>
</feature>
<proteinExistence type="predicted"/>
<evidence type="ECO:0000313" key="3">
    <source>
        <dbReference type="Proteomes" id="UP001583177"/>
    </source>
</evidence>
<gene>
    <name evidence="2" type="ORF">Daus18300_009049</name>
</gene>
<dbReference type="Proteomes" id="UP001583177">
    <property type="component" value="Unassembled WGS sequence"/>
</dbReference>
<keyword evidence="1" id="KW-0472">Membrane</keyword>
<dbReference type="PANTHER" id="PTHR37544:SF1">
    <property type="entry name" value="PHOSPHORIBOSYLAMINOIMIDAZOLE-SUCCINOCARBOXAMIDE SYNTHASE"/>
    <property type="match status" value="1"/>
</dbReference>
<sequence>MGPTSAENSVLLDYVSPILPVNLWNAGRLRHASVQLLIYGGLILKLVTVASTGLLAPIETVMPFENIALETLTAFSAVNFSFNYTGYFDTLAAAGIGYEAYALIANNLPFPDGTQPALAFQQFRIPQNSTAKATSSTIRATVEAFRPIIQCEQANLTLLNASTGVFANGAWLELFSTPSWASCSPSSVDATIRNEFQYSPLERPSRQLYGGIFSEESTYGGDSSCGGSFWGFVTMFDVRYNQTSIPGAILRSERQNDSDSWGVQILQTTAVACSISYSMVDARVTYDLSQDPLEPRLEFSKDPPERPRFLDDFPLVEFHTMVMSDADWASYLVGIPLTNGHDDFASDTFFEMMSIVSNIAKADFLGNPAKMSSAASTIFTFIGVQVATKFVVIDSTLPIDGEINRRALRLQISPLASWSMIAGLLFVSAGAVVLIFIRPRDAIPCNIGIMSGMAKVLRNSADFQATLRGCGGLKTKNILEILRPFTFESNTSSTLNFSINPIPKTTNDDWNRRKSARNGMEFWKPILQNLSGRTDGIVIIADPDTILVTFWTRFVPATIFMTVAVLYDSIEFNVAIFAPFARLKRGKARGKHTLAHTLLGRFSIEVLLSTLRHRDWAAGFATFAALLGSFLTIAASGLYGIEERPGLSSITAQRVDQFDPSWPDSVRDDAGAAALLTDIEVLNLPQPAWTSSQLVFPKIQLSPTNLARINGTTRPAIMVRVPVVRGELQCRISLPKVGVSYSDSYSADLIINGSVPVPAGCNVNASTIHWSSYQEASFEGVSLLGKMLDLHPGDSNYTFGEHKLPLQGNSPPGFPSLAFTFGRSSLEHSSEDLDRALYPTTDAFTTMSCDQLMAEVQTNVTLSVPGFTVISAVADESTKKYLASGPDGETAFAWRPQLHFQLEVTISDGEFTFGGLSAGIQDEYDSPYYSVDGFFSLLLQPGSGLRPEDLLGADNQDHLLDAIQSLYRRYMAQVASVKMRVPAGANSPPELYTATWENSNRGVVRQSPESKLALQILLGVMFACGMAAYLLVETQEVLPHDPCSIAGLASLLAGSSMCSEEAATAEQPDSGSDQDIFWTSQLFSLGWWPSSASEGGRFGIDVGEARWMTRED</sequence>
<evidence type="ECO:0000313" key="2">
    <source>
        <dbReference type="EMBL" id="KAL1860706.1"/>
    </source>
</evidence>
<keyword evidence="3" id="KW-1185">Reference proteome</keyword>
<dbReference type="EMBL" id="JAWRVE010000089">
    <property type="protein sequence ID" value="KAL1860706.1"/>
    <property type="molecule type" value="Genomic_DNA"/>
</dbReference>
<feature type="transmembrane region" description="Helical" evidence="1">
    <location>
        <begin position="617"/>
        <end position="641"/>
    </location>
</feature>
<dbReference type="InterPro" id="IPR021840">
    <property type="entry name" value="DUF3433"/>
</dbReference>
<name>A0ABR3WFS8_9PEZI</name>
<evidence type="ECO:0000256" key="1">
    <source>
        <dbReference type="SAM" id="Phobius"/>
    </source>
</evidence>
<keyword evidence="1" id="KW-0812">Transmembrane</keyword>
<organism evidence="2 3">
    <name type="scientific">Diaporthe australafricana</name>
    <dbReference type="NCBI Taxonomy" id="127596"/>
    <lineage>
        <taxon>Eukaryota</taxon>
        <taxon>Fungi</taxon>
        <taxon>Dikarya</taxon>
        <taxon>Ascomycota</taxon>
        <taxon>Pezizomycotina</taxon>
        <taxon>Sordariomycetes</taxon>
        <taxon>Sordariomycetidae</taxon>
        <taxon>Diaporthales</taxon>
        <taxon>Diaporthaceae</taxon>
        <taxon>Diaporthe</taxon>
    </lineage>
</organism>
<dbReference type="PANTHER" id="PTHR37544">
    <property type="entry name" value="SPRAY-RELATED"/>
    <property type="match status" value="1"/>
</dbReference>